<organism evidence="3 4">
    <name type="scientific">Piscinibacterium candidicorallinum</name>
    <dbReference type="NCBI Taxonomy" id="1793872"/>
    <lineage>
        <taxon>Bacteria</taxon>
        <taxon>Pseudomonadati</taxon>
        <taxon>Pseudomonadota</taxon>
        <taxon>Betaproteobacteria</taxon>
        <taxon>Burkholderiales</taxon>
        <taxon>Piscinibacterium</taxon>
    </lineage>
</organism>
<dbReference type="SUPFAM" id="SSF53448">
    <property type="entry name" value="Nucleotide-diphospho-sugar transferases"/>
    <property type="match status" value="1"/>
</dbReference>
<sequence length="202" mass="21638">MLTLSPIVLLLAAGQATRWREEQPDTHKLTADLADSSVFTLTLKHVQAAGLPIGLCVSSHTPASIMEIARREDIPHHICSGGMGDVISQAVATWQSPAGWLVLPADMPCVAPATIREVARQLRIGKADCVAPTHGGLRGHPVAFSVQCQASLLALRGDAGARSVLDSHLLRTMECDDAGILLDIDTPADRDRAEDFLQHHPR</sequence>
<dbReference type="CDD" id="cd04182">
    <property type="entry name" value="GT_2_like_f"/>
    <property type="match status" value="1"/>
</dbReference>
<dbReference type="Gene3D" id="3.90.550.10">
    <property type="entry name" value="Spore Coat Polysaccharide Biosynthesis Protein SpsA, Chain A"/>
    <property type="match status" value="1"/>
</dbReference>
<evidence type="ECO:0000313" key="4">
    <source>
        <dbReference type="Proteomes" id="UP001595556"/>
    </source>
</evidence>
<dbReference type="GO" id="GO:0016740">
    <property type="term" value="F:transferase activity"/>
    <property type="evidence" value="ECO:0007669"/>
    <property type="project" value="UniProtKB-KW"/>
</dbReference>
<reference evidence="4" key="1">
    <citation type="journal article" date="2019" name="Int. J. Syst. Evol. Microbiol.">
        <title>The Global Catalogue of Microorganisms (GCM) 10K type strain sequencing project: providing services to taxonomists for standard genome sequencing and annotation.</title>
        <authorList>
            <consortium name="The Broad Institute Genomics Platform"/>
            <consortium name="The Broad Institute Genome Sequencing Center for Infectious Disease"/>
            <person name="Wu L."/>
            <person name="Ma J."/>
        </authorList>
    </citation>
    <scope>NUCLEOTIDE SEQUENCE [LARGE SCALE GENOMIC DNA]</scope>
    <source>
        <strain evidence="4">KCTC 52168</strain>
    </source>
</reference>
<keyword evidence="4" id="KW-1185">Reference proteome</keyword>
<dbReference type="EMBL" id="JBHRTI010000004">
    <property type="protein sequence ID" value="MFC3147881.1"/>
    <property type="molecule type" value="Genomic_DNA"/>
</dbReference>
<evidence type="ECO:0000259" key="2">
    <source>
        <dbReference type="Pfam" id="PF12804"/>
    </source>
</evidence>
<name>A0ABV7H8G9_9BURK</name>
<proteinExistence type="predicted"/>
<dbReference type="InterPro" id="IPR029044">
    <property type="entry name" value="Nucleotide-diphossugar_trans"/>
</dbReference>
<dbReference type="PANTHER" id="PTHR43777">
    <property type="entry name" value="MOLYBDENUM COFACTOR CYTIDYLYLTRANSFERASE"/>
    <property type="match status" value="1"/>
</dbReference>
<dbReference type="RefSeq" id="WP_377303335.1">
    <property type="nucleotide sequence ID" value="NZ_CP180191.1"/>
</dbReference>
<keyword evidence="1" id="KW-0460">Magnesium</keyword>
<gene>
    <name evidence="3" type="ORF">ACFOEN_09525</name>
</gene>
<evidence type="ECO:0000256" key="1">
    <source>
        <dbReference type="ARBA" id="ARBA00022842"/>
    </source>
</evidence>
<accession>A0ABV7H8G9</accession>
<keyword evidence="3" id="KW-0808">Transferase</keyword>
<dbReference type="InterPro" id="IPR025877">
    <property type="entry name" value="MobA-like_NTP_Trfase"/>
</dbReference>
<dbReference type="Pfam" id="PF12804">
    <property type="entry name" value="NTP_transf_3"/>
    <property type="match status" value="1"/>
</dbReference>
<dbReference type="Proteomes" id="UP001595556">
    <property type="component" value="Unassembled WGS sequence"/>
</dbReference>
<feature type="domain" description="MobA-like NTP transferase" evidence="2">
    <location>
        <begin position="9"/>
        <end position="168"/>
    </location>
</feature>
<dbReference type="PANTHER" id="PTHR43777:SF1">
    <property type="entry name" value="MOLYBDENUM COFACTOR CYTIDYLYLTRANSFERASE"/>
    <property type="match status" value="1"/>
</dbReference>
<evidence type="ECO:0000313" key="3">
    <source>
        <dbReference type="EMBL" id="MFC3147881.1"/>
    </source>
</evidence>
<protein>
    <submittedName>
        <fullName evidence="3">NTP transferase domain-containing protein</fullName>
    </submittedName>
</protein>
<comment type="caution">
    <text evidence="3">The sequence shown here is derived from an EMBL/GenBank/DDBJ whole genome shotgun (WGS) entry which is preliminary data.</text>
</comment>